<dbReference type="GO" id="GO:0006281">
    <property type="term" value="P:DNA repair"/>
    <property type="evidence" value="ECO:0007669"/>
    <property type="project" value="TreeGrafter"/>
</dbReference>
<dbReference type="Pfam" id="PF13361">
    <property type="entry name" value="UvrD_C"/>
    <property type="match status" value="2"/>
</dbReference>
<dbReference type="Proteomes" id="UP000245647">
    <property type="component" value="Unassembled WGS sequence"/>
</dbReference>
<evidence type="ECO:0000259" key="11">
    <source>
        <dbReference type="PROSITE" id="PS51192"/>
    </source>
</evidence>
<dbReference type="InterPro" id="IPR014016">
    <property type="entry name" value="UvrD-like_ATP-bd"/>
</dbReference>
<dbReference type="CDD" id="cd17932">
    <property type="entry name" value="DEXQc_UvrD"/>
    <property type="match status" value="1"/>
</dbReference>
<keyword evidence="7" id="KW-0413">Isomerase</keyword>
<dbReference type="InterPro" id="IPR036397">
    <property type="entry name" value="RNaseH_sf"/>
</dbReference>
<dbReference type="PROSITE" id="PS51192">
    <property type="entry name" value="HELICASE_ATP_BIND_1"/>
    <property type="match status" value="1"/>
</dbReference>
<dbReference type="RefSeq" id="WP_109415555.1">
    <property type="nucleotide sequence ID" value="NZ_QEAS01000007.1"/>
</dbReference>
<dbReference type="GO" id="GO:0016787">
    <property type="term" value="F:hydrolase activity"/>
    <property type="evidence" value="ECO:0007669"/>
    <property type="project" value="UniProtKB-UniRule"/>
</dbReference>
<protein>
    <recommendedName>
        <fullName evidence="9">DNA 3'-5' helicase</fullName>
        <ecNumber evidence="9">5.6.2.4</ecNumber>
    </recommendedName>
</protein>
<dbReference type="NCBIfam" id="TIGR00614">
    <property type="entry name" value="recQ_fam"/>
    <property type="match status" value="1"/>
</dbReference>
<dbReference type="EC" id="5.6.2.4" evidence="9"/>
<dbReference type="Gene3D" id="3.40.50.300">
    <property type="entry name" value="P-loop containing nucleotide triphosphate hydrolases"/>
    <property type="match status" value="5"/>
</dbReference>
<dbReference type="PROSITE" id="PS00690">
    <property type="entry name" value="DEAH_ATP_HELICASE"/>
    <property type="match status" value="1"/>
</dbReference>
<dbReference type="InterPro" id="IPR011545">
    <property type="entry name" value="DEAD/DEAH_box_helicase_dom"/>
</dbReference>
<evidence type="ECO:0000256" key="2">
    <source>
        <dbReference type="ARBA" id="ARBA00022741"/>
    </source>
</evidence>
<dbReference type="Pfam" id="PF00270">
    <property type="entry name" value="DEAD"/>
    <property type="match status" value="1"/>
</dbReference>
<dbReference type="InterPro" id="IPR014017">
    <property type="entry name" value="DNA_helicase_UvrD-like_C"/>
</dbReference>
<dbReference type="OrthoDB" id="9763310at2"/>
<gene>
    <name evidence="14" type="ORF">DDR33_09505</name>
</gene>
<evidence type="ECO:0000259" key="12">
    <source>
        <dbReference type="PROSITE" id="PS51194"/>
    </source>
</evidence>
<evidence type="ECO:0000256" key="6">
    <source>
        <dbReference type="ARBA" id="ARBA00023125"/>
    </source>
</evidence>
<comment type="similarity">
    <text evidence="1">Belongs to the helicase family. RecQ subfamily.</text>
</comment>
<feature type="domain" description="Helicase C-terminal" evidence="12">
    <location>
        <begin position="481"/>
        <end position="628"/>
    </location>
</feature>
<accession>A0A2U2PH04</accession>
<dbReference type="GO" id="GO:0005737">
    <property type="term" value="C:cytoplasm"/>
    <property type="evidence" value="ECO:0007669"/>
    <property type="project" value="TreeGrafter"/>
</dbReference>
<dbReference type="GO" id="GO:0043138">
    <property type="term" value="F:3'-5' DNA helicase activity"/>
    <property type="evidence" value="ECO:0007669"/>
    <property type="project" value="UniProtKB-EC"/>
</dbReference>
<dbReference type="EMBL" id="QEAS01000007">
    <property type="protein sequence ID" value="PWG80698.1"/>
    <property type="molecule type" value="Genomic_DNA"/>
</dbReference>
<keyword evidence="2 10" id="KW-0547">Nucleotide-binding</keyword>
<dbReference type="Gene3D" id="3.30.420.10">
    <property type="entry name" value="Ribonuclease H-like superfamily/Ribonuclease H"/>
    <property type="match status" value="1"/>
</dbReference>
<evidence type="ECO:0000256" key="3">
    <source>
        <dbReference type="ARBA" id="ARBA00022801"/>
    </source>
</evidence>
<comment type="caution">
    <text evidence="14">The sequence shown here is derived from an EMBL/GenBank/DDBJ whole genome shotgun (WGS) entry which is preliminary data.</text>
</comment>
<dbReference type="InterPro" id="IPR002464">
    <property type="entry name" value="DNA/RNA_helicase_DEAH_CS"/>
</dbReference>
<dbReference type="InterPro" id="IPR004589">
    <property type="entry name" value="DNA_helicase_ATP-dep_RecQ"/>
</dbReference>
<evidence type="ECO:0000256" key="8">
    <source>
        <dbReference type="ARBA" id="ARBA00034617"/>
    </source>
</evidence>
<dbReference type="InterPro" id="IPR001650">
    <property type="entry name" value="Helicase_C-like"/>
</dbReference>
<dbReference type="GO" id="GO:0003677">
    <property type="term" value="F:DNA binding"/>
    <property type="evidence" value="ECO:0007669"/>
    <property type="project" value="UniProtKB-KW"/>
</dbReference>
<dbReference type="GO" id="GO:0009378">
    <property type="term" value="F:four-way junction helicase activity"/>
    <property type="evidence" value="ECO:0007669"/>
    <property type="project" value="TreeGrafter"/>
</dbReference>
<dbReference type="PANTHER" id="PTHR13710:SF105">
    <property type="entry name" value="ATP-DEPENDENT DNA HELICASE Q1"/>
    <property type="match status" value="1"/>
</dbReference>
<organism evidence="14 15">
    <name type="scientific">Pararcticibacter amylolyticus</name>
    <dbReference type="NCBI Taxonomy" id="2173175"/>
    <lineage>
        <taxon>Bacteria</taxon>
        <taxon>Pseudomonadati</taxon>
        <taxon>Bacteroidota</taxon>
        <taxon>Sphingobacteriia</taxon>
        <taxon>Sphingobacteriales</taxon>
        <taxon>Sphingobacteriaceae</taxon>
        <taxon>Pararcticibacter</taxon>
    </lineage>
</organism>
<keyword evidence="5 10" id="KW-0067">ATP-binding</keyword>
<evidence type="ECO:0000313" key="14">
    <source>
        <dbReference type="EMBL" id="PWG80698.1"/>
    </source>
</evidence>
<evidence type="ECO:0000256" key="4">
    <source>
        <dbReference type="ARBA" id="ARBA00022806"/>
    </source>
</evidence>
<name>A0A2U2PH04_9SPHI</name>
<keyword evidence="3 10" id="KW-0378">Hydrolase</keyword>
<dbReference type="GO" id="GO:0006310">
    <property type="term" value="P:DNA recombination"/>
    <property type="evidence" value="ECO:0007669"/>
    <property type="project" value="InterPro"/>
</dbReference>
<feature type="domain" description="UvrD-like helicase ATP-binding" evidence="13">
    <location>
        <begin position="1048"/>
        <end position="1434"/>
    </location>
</feature>
<dbReference type="PROSITE" id="PS51198">
    <property type="entry name" value="UVRD_HELICASE_ATP_BIND"/>
    <property type="match status" value="1"/>
</dbReference>
<evidence type="ECO:0000256" key="5">
    <source>
        <dbReference type="ARBA" id="ARBA00022840"/>
    </source>
</evidence>
<dbReference type="PROSITE" id="PS51194">
    <property type="entry name" value="HELICASE_CTER"/>
    <property type="match status" value="1"/>
</dbReference>
<dbReference type="Gene3D" id="1.10.486.10">
    <property type="entry name" value="PCRA, domain 4"/>
    <property type="match status" value="1"/>
</dbReference>
<evidence type="ECO:0000313" key="15">
    <source>
        <dbReference type="Proteomes" id="UP000245647"/>
    </source>
</evidence>
<dbReference type="Pfam" id="PF00271">
    <property type="entry name" value="Helicase_C"/>
    <property type="match status" value="1"/>
</dbReference>
<dbReference type="InterPro" id="IPR027417">
    <property type="entry name" value="P-loop_NTPase"/>
</dbReference>
<dbReference type="GO" id="GO:0005694">
    <property type="term" value="C:chromosome"/>
    <property type="evidence" value="ECO:0007669"/>
    <property type="project" value="TreeGrafter"/>
</dbReference>
<feature type="domain" description="Helicase ATP-binding" evidence="11">
    <location>
        <begin position="271"/>
        <end position="451"/>
    </location>
</feature>
<reference evidence="14 15" key="1">
    <citation type="submission" date="2018-04" db="EMBL/GenBank/DDBJ databases">
        <title>Pedobacter chongqingensis sp. nov., isolated from a rottenly hemp rope.</title>
        <authorList>
            <person name="Cai Y."/>
        </authorList>
    </citation>
    <scope>NUCLEOTIDE SEQUENCE [LARGE SCALE GENOMIC DNA]</scope>
    <source>
        <strain evidence="14 15">FJ4-8</strain>
    </source>
</reference>
<dbReference type="Pfam" id="PF13245">
    <property type="entry name" value="AAA_19"/>
    <property type="match status" value="1"/>
</dbReference>
<dbReference type="InterPro" id="IPR014001">
    <property type="entry name" value="Helicase_ATP-bd"/>
</dbReference>
<keyword evidence="4 10" id="KW-0347">Helicase</keyword>
<evidence type="ECO:0000256" key="1">
    <source>
        <dbReference type="ARBA" id="ARBA00005446"/>
    </source>
</evidence>
<dbReference type="SUPFAM" id="SSF52540">
    <property type="entry name" value="P-loop containing nucleoside triphosphate hydrolases"/>
    <property type="match status" value="2"/>
</dbReference>
<proteinExistence type="inferred from homology"/>
<sequence length="1602" mass="182099">MESIAFIDTEIEPRSKKILDIGCILDNHRPFHSGSVSAFVSFIGGSKLICGHNIFSHDLKFLKRALGQDLTDKHGVIDTLLLSPLMFPAQPSHALLKDDKLQTDDLNNPLNDAIKARDLFYDEVSAFHDLAAPLKQVLWLLLHRHPNFSAFFIYTGYHSDDQDVRTLISTVFREDICNQADLQQMVTEYPVELAYCLALLSCKKPNSQLPPWVIMQYPKAARLLHMLRDTPCLEGCIYCNRALDIHEGLKRHFGFTAYRTYGGEPLQEMAVKAAVHNKSLLAVFPTGGGKSITFQIPALMSGENSKALTVVISPLQSLMKDQVDNLEKAGCTAAVTINGLLDPIERAKSFARVEDGSASILYISPESLRSVSIERLLLGRKIARFVIDEAHCFSSWGHDFRVDYLHIGDFIRSLQEKKNSEMPIPVSCFTATAKRKVIEDIRQYFKEKLSLDLELFRTGASRTNLRYRVINSADDTHKYSTLRDLIGEKPCPAIVYVSRTKRACELADKLTNDGLKALPYHGKMDSSEKIGNQNDFLSGKVRIMVATSAFGMGVDKKDVGMVIHYDISDSLENYVQEAGRAGRDENITAECYILYNDEDLSRHFILHNQTKLGIKDIQQVWKAIKDLTRFRSAVSNSALDIARKAGWDDSIADVETRVTTAIAALEDAGYVLRKQNMPKVFASSIIPRTAQEAADRIQASERFSDDQKTSAIRIIKKLISARSRKLVSDDAPESRIDYISDHLGIEREKVIEAVNLLRDENILADAMDLTAFIKKGENRNRSLNITEMACGIENFLLSAIDEDESVYSLKELNDLAEEKGISNANPNQIQTILNFWAIKKWISKRRDGYSKNHLRIHWLIKKEEAKEKFQKRRDLAGFIIHHLYQKTAASTPVTGSDSEEILVEFSELELVNGYNGQTGLFKTQVNHEDIEDTLFYLSRTGALKLDGGFLVIYNKLTIDRLEKNNRAKYTLADYQKLSQFYENKVQQIHIVGEYAQKMVNDYKEALGFVDDYFQLNYSSFLSKYFRGDRQVEIKRTLTPAKFRQIIGDLSPAQLRIINDNTSKYIVVAAGPGSGKTRVLVHKLASLAMMEDIKLEHLLMIAFSRAAVTEFKKRLTGLIGNAANFVEIKTFHSYCFDLTGRVGSLERSGDIIREAVNKIRSREVETNRITKTVLVIDEAQDMDATEYSLVEALIEQNEDMRVIMVGDDDQNIYTFRGARSEHLERFIREKSARKYELIENYRSKNNLVQFANQLAESISHRLKSSPVVARQIDNGEIRLTHYNGENLVTPLVNDLLNTDLKGSTCVLTRTNEEASRIAGLLLSHRRPVKLSQSDDSISVKNILEIRFFLELIDSYPDVSIIQEEHWKQAKAELIKHFGKSTKLDMCLRVLKDFEETNTKAKYRTDLQTLLQESKPEDFLFATEDVILVSTIHQAKGKEFEHIFLLLGACNPADDDTKRLLYVGITRAKKHLSVHTTDNFFRNIKTDELVVTEDSNIYPPPRGWLIQLNYKDVWLDYFIPRQALLSNLRSGDRLMVTEEGCEKPDGVTVLKFSKKFQNTVLDLKTKGFAIRSARINYILYWKKEDAEQEIIILLPEVYFTYTPG</sequence>
<keyword evidence="6" id="KW-0238">DNA-binding</keyword>
<dbReference type="SMART" id="SM00490">
    <property type="entry name" value="HELICc"/>
    <property type="match status" value="1"/>
</dbReference>
<evidence type="ECO:0000256" key="7">
    <source>
        <dbReference type="ARBA" id="ARBA00023235"/>
    </source>
</evidence>
<dbReference type="InterPro" id="IPR012337">
    <property type="entry name" value="RNaseH-like_sf"/>
</dbReference>
<evidence type="ECO:0000256" key="9">
    <source>
        <dbReference type="ARBA" id="ARBA00034808"/>
    </source>
</evidence>
<comment type="catalytic activity">
    <reaction evidence="8">
        <text>Couples ATP hydrolysis with the unwinding of duplex DNA by translocating in the 3'-5' direction.</text>
        <dbReference type="EC" id="5.6.2.4"/>
    </reaction>
</comment>
<evidence type="ECO:0000259" key="13">
    <source>
        <dbReference type="PROSITE" id="PS51198"/>
    </source>
</evidence>
<dbReference type="GO" id="GO:0005524">
    <property type="term" value="F:ATP binding"/>
    <property type="evidence" value="ECO:0007669"/>
    <property type="project" value="UniProtKB-UniRule"/>
</dbReference>
<dbReference type="PANTHER" id="PTHR13710">
    <property type="entry name" value="DNA HELICASE RECQ FAMILY MEMBER"/>
    <property type="match status" value="1"/>
</dbReference>
<keyword evidence="15" id="KW-1185">Reference proteome</keyword>
<dbReference type="SUPFAM" id="SSF53098">
    <property type="entry name" value="Ribonuclease H-like"/>
    <property type="match status" value="1"/>
</dbReference>
<feature type="binding site" evidence="10">
    <location>
        <begin position="1069"/>
        <end position="1076"/>
    </location>
    <ligand>
        <name>ATP</name>
        <dbReference type="ChEBI" id="CHEBI:30616"/>
    </ligand>
</feature>
<dbReference type="SMART" id="SM00487">
    <property type="entry name" value="DEXDc"/>
    <property type="match status" value="1"/>
</dbReference>
<evidence type="ECO:0000256" key="10">
    <source>
        <dbReference type="PROSITE-ProRule" id="PRU00560"/>
    </source>
</evidence>